<feature type="transmembrane region" description="Helical" evidence="3">
    <location>
        <begin position="96"/>
        <end position="117"/>
    </location>
</feature>
<feature type="transmembrane region" description="Helical" evidence="3">
    <location>
        <begin position="12"/>
        <end position="38"/>
    </location>
</feature>
<dbReference type="PANTHER" id="PTHR36927">
    <property type="entry name" value="BLR4337 PROTEIN"/>
    <property type="match status" value="1"/>
</dbReference>
<gene>
    <name evidence="5" type="ORF">D0466_19430</name>
</gene>
<dbReference type="InterPro" id="IPR050623">
    <property type="entry name" value="Glucan_succinyl_AcylTrfase"/>
</dbReference>
<feature type="transmembrane region" description="Helical" evidence="3">
    <location>
        <begin position="345"/>
        <end position="364"/>
    </location>
</feature>
<dbReference type="AlphaFoldDB" id="A0A372L832"/>
<evidence type="ECO:0000256" key="2">
    <source>
        <dbReference type="ARBA" id="ARBA00007400"/>
    </source>
</evidence>
<evidence type="ECO:0000256" key="3">
    <source>
        <dbReference type="SAM" id="Phobius"/>
    </source>
</evidence>
<feature type="transmembrane region" description="Helical" evidence="3">
    <location>
        <begin position="50"/>
        <end position="76"/>
    </location>
</feature>
<keyword evidence="3" id="KW-1133">Transmembrane helix</keyword>
<organism evidence="5 6">
    <name type="scientific">Peribacillus glennii</name>
    <dbReference type="NCBI Taxonomy" id="2303991"/>
    <lineage>
        <taxon>Bacteria</taxon>
        <taxon>Bacillati</taxon>
        <taxon>Bacillota</taxon>
        <taxon>Bacilli</taxon>
        <taxon>Bacillales</taxon>
        <taxon>Bacillaceae</taxon>
        <taxon>Peribacillus</taxon>
    </lineage>
</organism>
<comment type="similarity">
    <text evidence="2">Belongs to the acyltransferase 3 family.</text>
</comment>
<accession>A0A372L832</accession>
<keyword evidence="6" id="KW-1185">Reference proteome</keyword>
<keyword evidence="5" id="KW-0012">Acyltransferase</keyword>
<evidence type="ECO:0000259" key="4">
    <source>
        <dbReference type="Pfam" id="PF01757"/>
    </source>
</evidence>
<feature type="transmembrane region" description="Helical" evidence="3">
    <location>
        <begin position="274"/>
        <end position="298"/>
    </location>
</feature>
<feature type="transmembrane region" description="Helical" evidence="3">
    <location>
        <begin position="241"/>
        <end position="262"/>
    </location>
</feature>
<keyword evidence="5" id="KW-0808">Transferase</keyword>
<name>A0A372L832_9BACI</name>
<evidence type="ECO:0000256" key="1">
    <source>
        <dbReference type="ARBA" id="ARBA00004370"/>
    </source>
</evidence>
<sequence>MKVNGRMHYLDYLRVFLTVLVILHHTAIAYGAGGSWIYEDVDKSELTISMIILTIFTAVNQSFFMGLFFFLSGYFIPGAYTRKGPRQFFKDRFIRLGIPLLVYIFVLGPAITYFAHFSDSMSLLTYYQREVLTFNTIHIGPLWFVEALLIFNILYGLCRSCFLKKSAGRKLPFPNTKKLILLAVLLGITAFAVRLFYPVGTGPLGLQFGYFPSYIFLFAAGIMAFHYNWLDDISLIPVKKWLLAAAFTIPVLPIGLVLTGALEGNMAFEGGLTLQAFIYAMWEPFVAFGLIITLLNWFHDKYNKPDTFGISMSQAAYTVYIIHPAIIVGLSLFFTAFPIHPFIKFLIVGSIGTILCFASASLIIKIPYAKRVL</sequence>
<dbReference type="OrthoDB" id="5446016at2"/>
<feature type="transmembrane region" description="Helical" evidence="3">
    <location>
        <begin position="137"/>
        <end position="158"/>
    </location>
</feature>
<dbReference type="Pfam" id="PF01757">
    <property type="entry name" value="Acyl_transf_3"/>
    <property type="match status" value="1"/>
</dbReference>
<feature type="transmembrane region" description="Helical" evidence="3">
    <location>
        <begin position="209"/>
        <end position="229"/>
    </location>
</feature>
<feature type="transmembrane region" description="Helical" evidence="3">
    <location>
        <begin position="179"/>
        <end position="197"/>
    </location>
</feature>
<dbReference type="RefSeq" id="WP_117324186.1">
    <property type="nucleotide sequence ID" value="NZ_QVTD01000017.1"/>
</dbReference>
<dbReference type="PANTHER" id="PTHR36927:SF4">
    <property type="entry name" value="BLR5718 PROTEIN"/>
    <property type="match status" value="1"/>
</dbReference>
<feature type="transmembrane region" description="Helical" evidence="3">
    <location>
        <begin position="319"/>
        <end position="339"/>
    </location>
</feature>
<keyword evidence="3" id="KW-0472">Membrane</keyword>
<keyword evidence="3" id="KW-0812">Transmembrane</keyword>
<proteinExistence type="inferred from homology"/>
<dbReference type="InterPro" id="IPR002656">
    <property type="entry name" value="Acyl_transf_3_dom"/>
</dbReference>
<comment type="caution">
    <text evidence="5">The sequence shown here is derived from an EMBL/GenBank/DDBJ whole genome shotgun (WGS) entry which is preliminary data.</text>
</comment>
<reference evidence="5 6" key="1">
    <citation type="submission" date="2018-08" db="EMBL/GenBank/DDBJ databases">
        <title>Bacillus chawlae sp. nov., Bacillus glennii sp. nov., and Bacillus saganii sp. nov. Isolated from the Vehicle Assembly Building at Kennedy Space Center where the Viking Spacecraft were Assembled.</title>
        <authorList>
            <person name="Seuylemezian A."/>
            <person name="Vaishampayan P."/>
        </authorList>
    </citation>
    <scope>NUCLEOTIDE SEQUENCE [LARGE SCALE GENOMIC DNA]</scope>
    <source>
        <strain evidence="5 6">V44-8</strain>
    </source>
</reference>
<feature type="domain" description="Acyltransferase 3" evidence="4">
    <location>
        <begin position="8"/>
        <end position="358"/>
    </location>
</feature>
<evidence type="ECO:0000313" key="6">
    <source>
        <dbReference type="Proteomes" id="UP000262939"/>
    </source>
</evidence>
<evidence type="ECO:0000313" key="5">
    <source>
        <dbReference type="EMBL" id="RFU61152.1"/>
    </source>
</evidence>
<dbReference type="Proteomes" id="UP000262939">
    <property type="component" value="Unassembled WGS sequence"/>
</dbReference>
<protein>
    <submittedName>
        <fullName evidence="5">Acyltransferase</fullName>
    </submittedName>
</protein>
<dbReference type="GO" id="GO:0016747">
    <property type="term" value="F:acyltransferase activity, transferring groups other than amino-acyl groups"/>
    <property type="evidence" value="ECO:0007669"/>
    <property type="project" value="InterPro"/>
</dbReference>
<dbReference type="EMBL" id="QVTD01000017">
    <property type="protein sequence ID" value="RFU61152.1"/>
    <property type="molecule type" value="Genomic_DNA"/>
</dbReference>
<comment type="subcellular location">
    <subcellularLocation>
        <location evidence="1">Membrane</location>
    </subcellularLocation>
</comment>